<evidence type="ECO:0000313" key="2">
    <source>
        <dbReference type="Proteomes" id="UP000278419"/>
    </source>
</evidence>
<organism evidence="1 2">
    <name type="scientific">Streptococcus anginosus</name>
    <dbReference type="NCBI Taxonomy" id="1328"/>
    <lineage>
        <taxon>Bacteria</taxon>
        <taxon>Bacillati</taxon>
        <taxon>Bacillota</taxon>
        <taxon>Bacilli</taxon>
        <taxon>Lactobacillales</taxon>
        <taxon>Streptococcaceae</taxon>
        <taxon>Streptococcus</taxon>
        <taxon>Streptococcus anginosus group</taxon>
    </lineage>
</organism>
<sequence length="174" mass="20324">MAKKQSNANIKIEIIESSNRQHRYVLSKQWNNKPMVTVLTLYPNSSNLVGDDMTMMLITKNVYKLGYGGFYSVNLFSKYDIDKKNYLKATNVDNDDHILECVKKSSEIIFAYGSLPLKNKQVAYRLDNLYHLLENNQLDDKIRYLTDEHQEFCFHPLASQVRKKWYNVSKKGVS</sequence>
<accession>A0A448AH52</accession>
<name>A0A448AH52_STRAP</name>
<protein>
    <submittedName>
        <fullName evidence="1">Uncharacterized protein conserved in bacteria</fullName>
    </submittedName>
</protein>
<dbReference type="GeneID" id="93963185"/>
<dbReference type="AlphaFoldDB" id="A0A448AH52"/>
<dbReference type="Pfam" id="PF07799">
    <property type="entry name" value="DUF1643"/>
    <property type="match status" value="1"/>
</dbReference>
<evidence type="ECO:0000313" key="1">
    <source>
        <dbReference type="EMBL" id="VED97705.1"/>
    </source>
</evidence>
<dbReference type="RefSeq" id="WP_018543483.1">
    <property type="nucleotide sequence ID" value="NZ_AP018548.1"/>
</dbReference>
<gene>
    <name evidence="1" type="ORF">NCTC10713_00640</name>
</gene>
<dbReference type="Proteomes" id="UP000278419">
    <property type="component" value="Chromosome"/>
</dbReference>
<reference evidence="1 2" key="1">
    <citation type="submission" date="2018-12" db="EMBL/GenBank/DDBJ databases">
        <authorList>
            <consortium name="Pathogen Informatics"/>
        </authorList>
    </citation>
    <scope>NUCLEOTIDE SEQUENCE [LARGE SCALE GENOMIC DNA]</scope>
    <source>
        <strain evidence="1 2">NCTC10713</strain>
    </source>
</reference>
<dbReference type="EMBL" id="LR134283">
    <property type="protein sequence ID" value="VED97705.1"/>
    <property type="molecule type" value="Genomic_DNA"/>
</dbReference>
<proteinExistence type="predicted"/>
<dbReference type="InterPro" id="IPR012441">
    <property type="entry name" value="DUF1643"/>
</dbReference>